<keyword evidence="13" id="KW-1185">Reference proteome</keyword>
<dbReference type="CDD" id="cd22852">
    <property type="entry name" value="SMN_C"/>
    <property type="match status" value="1"/>
</dbReference>
<dbReference type="PANTHER" id="PTHR39267:SF1">
    <property type="entry name" value="SURVIVAL MOTOR NEURON PROTEIN"/>
    <property type="match status" value="1"/>
</dbReference>
<dbReference type="InterPro" id="IPR047313">
    <property type="entry name" value="SMN_C"/>
</dbReference>
<accession>A0ABV0RFU6</accession>
<comment type="similarity">
    <text evidence="5">Belongs to the SMN family.</text>
</comment>
<dbReference type="InterPro" id="IPR010304">
    <property type="entry name" value="SMN_Tudor"/>
</dbReference>
<evidence type="ECO:0000256" key="7">
    <source>
        <dbReference type="ARBA" id="ARBA00023187"/>
    </source>
</evidence>
<dbReference type="SUPFAM" id="SSF63748">
    <property type="entry name" value="Tudor/PWWP/MBT"/>
    <property type="match status" value="1"/>
</dbReference>
<comment type="caution">
    <text evidence="12">The sequence shown here is derived from an EMBL/GenBank/DDBJ whole genome shotgun (WGS) entry which is preliminary data.</text>
</comment>
<evidence type="ECO:0000256" key="9">
    <source>
        <dbReference type="ARBA" id="ARBA00034695"/>
    </source>
</evidence>
<dbReference type="Gene3D" id="2.30.30.140">
    <property type="match status" value="1"/>
</dbReference>
<evidence type="ECO:0000256" key="6">
    <source>
        <dbReference type="ARBA" id="ARBA00022664"/>
    </source>
</evidence>
<keyword evidence="8" id="KW-0539">Nucleus</keyword>
<dbReference type="Pfam" id="PF06003">
    <property type="entry name" value="SMN_Tudor"/>
    <property type="match status" value="1"/>
</dbReference>
<protein>
    <recommendedName>
        <fullName evidence="11">Tudor domain-containing protein</fullName>
    </recommendedName>
</protein>
<dbReference type="PANTHER" id="PTHR39267">
    <property type="entry name" value="SURVIVAL MOTOR NEURON-LIKE PROTEIN 1"/>
    <property type="match status" value="1"/>
</dbReference>
<evidence type="ECO:0000256" key="8">
    <source>
        <dbReference type="ARBA" id="ARBA00023242"/>
    </source>
</evidence>
<keyword evidence="7" id="KW-0508">mRNA splicing</keyword>
<evidence type="ECO:0000256" key="5">
    <source>
        <dbReference type="ARBA" id="ARBA00005371"/>
    </source>
</evidence>
<name>A0ABV0RFU6_9TELE</name>
<feature type="region of interest" description="Disordered" evidence="10">
    <location>
        <begin position="57"/>
        <end position="76"/>
    </location>
</feature>
<gene>
    <name evidence="12" type="ORF">XENOCAPTIV_028201</name>
</gene>
<dbReference type="InterPro" id="IPR002999">
    <property type="entry name" value="Tudor"/>
</dbReference>
<evidence type="ECO:0000256" key="1">
    <source>
        <dbReference type="ARBA" id="ARBA00004216"/>
    </source>
</evidence>
<dbReference type="InterPro" id="IPR040424">
    <property type="entry name" value="Smn1"/>
</dbReference>
<dbReference type="PROSITE" id="PS50304">
    <property type="entry name" value="TUDOR"/>
    <property type="match status" value="1"/>
</dbReference>
<evidence type="ECO:0000256" key="10">
    <source>
        <dbReference type="SAM" id="MobiDB-lite"/>
    </source>
</evidence>
<evidence type="ECO:0000256" key="3">
    <source>
        <dbReference type="ARBA" id="ARBA00004463"/>
    </source>
</evidence>
<evidence type="ECO:0000259" key="11">
    <source>
        <dbReference type="PROSITE" id="PS50304"/>
    </source>
</evidence>
<keyword evidence="6" id="KW-0507">mRNA processing</keyword>
<dbReference type="Proteomes" id="UP001434883">
    <property type="component" value="Unassembled WGS sequence"/>
</dbReference>
<comment type="subcellular location">
    <subcellularLocation>
        <location evidence="1">Cytoplasm</location>
        <location evidence="1">Myofibril</location>
        <location evidence="1">Sarcomere</location>
        <location evidence="1">Z line</location>
    </subcellularLocation>
    <subcellularLocation>
        <location evidence="3">Cytoplasmic granule</location>
    </subcellularLocation>
    <subcellularLocation>
        <location evidence="2">Nucleus</location>
        <location evidence="2">Cajal body</location>
    </subcellularLocation>
    <subcellularLocation>
        <location evidence="9">Nucleus</location>
        <location evidence="9">Gem</location>
    </subcellularLocation>
    <subcellularLocation>
        <location evidence="4">Perikaryon</location>
    </subcellularLocation>
</comment>
<evidence type="ECO:0000256" key="4">
    <source>
        <dbReference type="ARBA" id="ARBA00004484"/>
    </source>
</evidence>
<dbReference type="EMBL" id="JAHRIN010042771">
    <property type="protein sequence ID" value="MEQ2206347.1"/>
    <property type="molecule type" value="Genomic_DNA"/>
</dbReference>
<organism evidence="12 13">
    <name type="scientific">Xenoophorus captivus</name>
    <dbReference type="NCBI Taxonomy" id="1517983"/>
    <lineage>
        <taxon>Eukaryota</taxon>
        <taxon>Metazoa</taxon>
        <taxon>Chordata</taxon>
        <taxon>Craniata</taxon>
        <taxon>Vertebrata</taxon>
        <taxon>Euteleostomi</taxon>
        <taxon>Actinopterygii</taxon>
        <taxon>Neopterygii</taxon>
        <taxon>Teleostei</taxon>
        <taxon>Neoteleostei</taxon>
        <taxon>Acanthomorphata</taxon>
        <taxon>Ovalentaria</taxon>
        <taxon>Atherinomorphae</taxon>
        <taxon>Cyprinodontiformes</taxon>
        <taxon>Goodeidae</taxon>
        <taxon>Xenoophorus</taxon>
    </lineage>
</organism>
<feature type="domain" description="Tudor" evidence="11">
    <location>
        <begin position="1"/>
        <end position="59"/>
    </location>
</feature>
<dbReference type="Pfam" id="PF20635">
    <property type="entry name" value="SMN_YG-box"/>
    <property type="match status" value="1"/>
</dbReference>
<reference evidence="12 13" key="1">
    <citation type="submission" date="2021-06" db="EMBL/GenBank/DDBJ databases">
        <authorList>
            <person name="Palmer J.M."/>
        </authorList>
    </citation>
    <scope>NUCLEOTIDE SEQUENCE [LARGE SCALE GENOMIC DNA]</scope>
    <source>
        <strain evidence="12 13">XC_2019</strain>
        <tissue evidence="12">Muscle</tissue>
    </source>
</reference>
<evidence type="ECO:0000256" key="2">
    <source>
        <dbReference type="ARBA" id="ARBA00004408"/>
    </source>
</evidence>
<proteinExistence type="inferred from homology"/>
<sequence length="119" mass="13446">MRRLIKSAYWSEDGQLYAATISSIDQQRGTCVVVYNGYGNEEEQNLEDLLSEISEADEAANPKMIPPPPPMSPDTVDDEALGSVLISWYMSGYHTGYYLVCAQRLTGQLWTELRFPDLY</sequence>
<evidence type="ECO:0000313" key="13">
    <source>
        <dbReference type="Proteomes" id="UP001434883"/>
    </source>
</evidence>
<dbReference type="SMART" id="SM00333">
    <property type="entry name" value="TUDOR"/>
    <property type="match status" value="1"/>
</dbReference>
<evidence type="ECO:0000313" key="12">
    <source>
        <dbReference type="EMBL" id="MEQ2206347.1"/>
    </source>
</evidence>